<dbReference type="GO" id="GO:0016740">
    <property type="term" value="F:transferase activity"/>
    <property type="evidence" value="ECO:0007669"/>
    <property type="project" value="UniProtKB-KW"/>
</dbReference>
<keyword evidence="2" id="KW-0808">Transferase</keyword>
<feature type="transmembrane region" description="Helical" evidence="1">
    <location>
        <begin position="22"/>
        <end position="42"/>
    </location>
</feature>
<accession>A0A0A9XWR1</accession>
<keyword evidence="1" id="KW-1133">Transmembrane helix</keyword>
<name>A0A0A9XWR1_LYGHE</name>
<protein>
    <submittedName>
        <fullName evidence="2">(Dimethylallyl)adenosine tRNA methylthiotransferase MiaB</fullName>
    </submittedName>
</protein>
<gene>
    <name evidence="2" type="primary">miaB_7</name>
    <name evidence="2" type="ORF">CM83_42428</name>
</gene>
<reference evidence="2" key="2">
    <citation type="submission" date="2014-07" db="EMBL/GenBank/DDBJ databases">
        <authorList>
            <person name="Hull J."/>
        </authorList>
    </citation>
    <scope>NUCLEOTIDE SEQUENCE</scope>
</reference>
<evidence type="ECO:0000256" key="1">
    <source>
        <dbReference type="SAM" id="Phobius"/>
    </source>
</evidence>
<proteinExistence type="predicted"/>
<dbReference type="EMBL" id="GBHO01020291">
    <property type="protein sequence ID" value="JAG23313.1"/>
    <property type="molecule type" value="Transcribed_RNA"/>
</dbReference>
<reference evidence="2" key="1">
    <citation type="journal article" date="2014" name="PLoS ONE">
        <title>Transcriptome-Based Identification of ABC Transporters in the Western Tarnished Plant Bug Lygus hesperus.</title>
        <authorList>
            <person name="Hull J.J."/>
            <person name="Chaney K."/>
            <person name="Geib S.M."/>
            <person name="Fabrick J.A."/>
            <person name="Brent C.S."/>
            <person name="Walsh D."/>
            <person name="Lavine L.C."/>
        </authorList>
    </citation>
    <scope>NUCLEOTIDE SEQUENCE</scope>
</reference>
<feature type="non-terminal residue" evidence="2">
    <location>
        <position position="1"/>
    </location>
</feature>
<evidence type="ECO:0000313" key="2">
    <source>
        <dbReference type="EMBL" id="JAG23313.1"/>
    </source>
</evidence>
<organism evidence="2">
    <name type="scientific">Lygus hesperus</name>
    <name type="common">Western plant bug</name>
    <dbReference type="NCBI Taxonomy" id="30085"/>
    <lineage>
        <taxon>Eukaryota</taxon>
        <taxon>Metazoa</taxon>
        <taxon>Ecdysozoa</taxon>
        <taxon>Arthropoda</taxon>
        <taxon>Hexapoda</taxon>
        <taxon>Insecta</taxon>
        <taxon>Pterygota</taxon>
        <taxon>Neoptera</taxon>
        <taxon>Paraneoptera</taxon>
        <taxon>Hemiptera</taxon>
        <taxon>Heteroptera</taxon>
        <taxon>Panheteroptera</taxon>
        <taxon>Cimicomorpha</taxon>
        <taxon>Miridae</taxon>
        <taxon>Mirini</taxon>
        <taxon>Lygus</taxon>
    </lineage>
</organism>
<feature type="non-terminal residue" evidence="2">
    <location>
        <position position="104"/>
    </location>
</feature>
<keyword evidence="1" id="KW-0812">Transmembrane</keyword>
<keyword evidence="1" id="KW-0472">Membrane</keyword>
<sequence>FPAGFLSWSFQFILSWLVVTRFNFSAFVVLSFVCSSFCIVIFKMETQERDEGEKSGDVRNVPKHVIKELIEVYRSHPALWQLKNKQIYRKKFKIYRAPSSCLSL</sequence>
<dbReference type="AlphaFoldDB" id="A0A0A9XWR1"/>